<comment type="caution">
    <text evidence="1">The sequence shown here is derived from an EMBL/GenBank/DDBJ whole genome shotgun (WGS) entry which is preliminary data.</text>
</comment>
<gene>
    <name evidence="1" type="ORF">FHX73_14280</name>
</gene>
<dbReference type="RefSeq" id="WP_145910072.1">
    <property type="nucleotide sequence ID" value="NZ_BAAAMZ010000009.1"/>
</dbReference>
<evidence type="ECO:0000313" key="2">
    <source>
        <dbReference type="Proteomes" id="UP000317940"/>
    </source>
</evidence>
<dbReference type="Proteomes" id="UP000317940">
    <property type="component" value="Unassembled WGS sequence"/>
</dbReference>
<dbReference type="EMBL" id="VIWT01000004">
    <property type="protein sequence ID" value="TWF82798.1"/>
    <property type="molecule type" value="Genomic_DNA"/>
</dbReference>
<protein>
    <submittedName>
        <fullName evidence="1">Uncharacterized protein</fullName>
    </submittedName>
</protein>
<name>A0A561T6R7_9ACTN</name>
<organism evidence="1 2">
    <name type="scientific">Kitasatospora viridis</name>
    <dbReference type="NCBI Taxonomy" id="281105"/>
    <lineage>
        <taxon>Bacteria</taxon>
        <taxon>Bacillati</taxon>
        <taxon>Actinomycetota</taxon>
        <taxon>Actinomycetes</taxon>
        <taxon>Kitasatosporales</taxon>
        <taxon>Streptomycetaceae</taxon>
        <taxon>Kitasatospora</taxon>
    </lineage>
</organism>
<dbReference type="AlphaFoldDB" id="A0A561T6R7"/>
<keyword evidence="2" id="KW-1185">Reference proteome</keyword>
<reference evidence="1 2" key="1">
    <citation type="submission" date="2019-06" db="EMBL/GenBank/DDBJ databases">
        <title>Sequencing the genomes of 1000 actinobacteria strains.</title>
        <authorList>
            <person name="Klenk H.-P."/>
        </authorList>
    </citation>
    <scope>NUCLEOTIDE SEQUENCE [LARGE SCALE GENOMIC DNA]</scope>
    <source>
        <strain evidence="1 2">DSM 44826</strain>
    </source>
</reference>
<proteinExistence type="predicted"/>
<dbReference type="OrthoDB" id="9761531at2"/>
<accession>A0A561T6R7</accession>
<evidence type="ECO:0000313" key="1">
    <source>
        <dbReference type="EMBL" id="TWF82798.1"/>
    </source>
</evidence>
<sequence length="353" mass="38285">MTEPGTTGDDGKQNPLTVVKVLWCGQGQLVLVEIYNDGTRRDEADFLALINCGGEKRYAQAALDYVQAKVGHRHRKLLNLIAFTSLDEQSTNLLGALGSRLKAVGATVLSVLVPGSRWTGSGPEAVQDLLELLGFPLGDVEFAGPNQSDYLTGEPTWIAEHNGTYVRILATDNRASVRATALVIENGRLAVVLPGQLTLPLMRTINRIPNLATRIPADRALVLPNRSVLETAVSARRANPDDWDADEWAVIEDFAATVRPQEICVSAGVDNVAGIPAAGVIDLFRPTLTADAAHDFVCFDLWRSGDIFGSWRTVNTTKRIRTTVKTYGAHDSTTYGDIELSCTLRPLPIDTEP</sequence>